<dbReference type="EMBL" id="AP014957">
    <property type="protein sequence ID" value="BAS72783.1"/>
    <property type="molecule type" value="Genomic_DNA"/>
</dbReference>
<dbReference type="AlphaFoldDB" id="A0A0P0V485"/>
<dbReference type="PANTHER" id="PTHR36801">
    <property type="entry name" value="OS06G0150200 PROTEIN"/>
    <property type="match status" value="1"/>
</dbReference>
<feature type="compositionally biased region" description="Low complexity" evidence="1">
    <location>
        <begin position="211"/>
        <end position="221"/>
    </location>
</feature>
<reference evidence="2 3" key="2">
    <citation type="journal article" date="2013" name="Plant Cell Physiol.">
        <title>Rice Annotation Project Database (RAP-DB): an integrative and interactive database for rice genomics.</title>
        <authorList>
            <person name="Sakai H."/>
            <person name="Lee S.S."/>
            <person name="Tanaka T."/>
            <person name="Numa H."/>
            <person name="Kim J."/>
            <person name="Kawahara Y."/>
            <person name="Wakimoto H."/>
            <person name="Yang C.C."/>
            <person name="Iwamoto M."/>
            <person name="Abe T."/>
            <person name="Yamada Y."/>
            <person name="Muto A."/>
            <person name="Inokuchi H."/>
            <person name="Ikemura T."/>
            <person name="Matsumoto T."/>
            <person name="Sasaki T."/>
            <person name="Itoh T."/>
        </authorList>
    </citation>
    <scope>NUCLEOTIDE SEQUENCE [LARGE SCALE GENOMIC DNA]</scope>
    <source>
        <strain evidence="3">cv. Nipponbare</strain>
    </source>
</reference>
<accession>A0A0P0V485</accession>
<feature type="region of interest" description="Disordered" evidence="1">
    <location>
        <begin position="239"/>
        <end position="313"/>
    </location>
</feature>
<evidence type="ECO:0000313" key="3">
    <source>
        <dbReference type="Proteomes" id="UP000059680"/>
    </source>
</evidence>
<reference evidence="2 3" key="3">
    <citation type="journal article" date="2013" name="Rice">
        <title>Improvement of the Oryza sativa Nipponbare reference genome using next generation sequence and optical map data.</title>
        <authorList>
            <person name="Kawahara Y."/>
            <person name="de la Bastide M."/>
            <person name="Hamilton J.P."/>
            <person name="Kanamori H."/>
            <person name="McCombie W.R."/>
            <person name="Ouyang S."/>
            <person name="Schwartz D.C."/>
            <person name="Tanaka T."/>
            <person name="Wu J."/>
            <person name="Zhou S."/>
            <person name="Childs K.L."/>
            <person name="Davidson R.M."/>
            <person name="Lin H."/>
            <person name="Quesada-Ocampo L."/>
            <person name="Vaillancourt B."/>
            <person name="Sakai H."/>
            <person name="Lee S.S."/>
            <person name="Kim J."/>
            <person name="Numa H."/>
            <person name="Itoh T."/>
            <person name="Buell C.R."/>
            <person name="Matsumoto T."/>
        </authorList>
    </citation>
    <scope>NUCLEOTIDE SEQUENCE [LARGE SCALE GENOMIC DNA]</scope>
    <source>
        <strain evidence="3">cv. Nipponbare</strain>
    </source>
</reference>
<feature type="compositionally biased region" description="Acidic residues" evidence="1">
    <location>
        <begin position="201"/>
        <end position="210"/>
    </location>
</feature>
<keyword evidence="3" id="KW-1185">Reference proteome</keyword>
<dbReference type="PaxDb" id="39947-A0A0P0V485"/>
<dbReference type="Gramene" id="Os01t0570601-00">
    <property type="protein sequence ID" value="Os01t0570601-00"/>
    <property type="gene ID" value="Os01g0570601"/>
</dbReference>
<evidence type="ECO:0000256" key="1">
    <source>
        <dbReference type="SAM" id="MobiDB-lite"/>
    </source>
</evidence>
<dbReference type="PANTHER" id="PTHR36801:SF2">
    <property type="entry name" value="OS01G0570601 PROTEIN"/>
    <property type="match status" value="1"/>
</dbReference>
<dbReference type="InParanoid" id="A0A0P0V485"/>
<dbReference type="SMR" id="A0A0P0V485"/>
<evidence type="ECO:0000313" key="2">
    <source>
        <dbReference type="EMBL" id="BAS72783.1"/>
    </source>
</evidence>
<dbReference type="FunCoup" id="A0A0P0V485">
    <property type="interactions" value="764"/>
</dbReference>
<feature type="region of interest" description="Disordered" evidence="1">
    <location>
        <begin position="195"/>
        <end position="221"/>
    </location>
</feature>
<proteinExistence type="predicted"/>
<name>A0A0P0V485_ORYSJ</name>
<reference evidence="3" key="1">
    <citation type="journal article" date="2005" name="Nature">
        <title>The map-based sequence of the rice genome.</title>
        <authorList>
            <consortium name="International rice genome sequencing project (IRGSP)"/>
            <person name="Matsumoto T."/>
            <person name="Wu J."/>
            <person name="Kanamori H."/>
            <person name="Katayose Y."/>
            <person name="Fujisawa M."/>
            <person name="Namiki N."/>
            <person name="Mizuno H."/>
            <person name="Yamamoto K."/>
            <person name="Antonio B.A."/>
            <person name="Baba T."/>
            <person name="Sakata K."/>
            <person name="Nagamura Y."/>
            <person name="Aoki H."/>
            <person name="Arikawa K."/>
            <person name="Arita K."/>
            <person name="Bito T."/>
            <person name="Chiden Y."/>
            <person name="Fujitsuka N."/>
            <person name="Fukunaka R."/>
            <person name="Hamada M."/>
            <person name="Harada C."/>
            <person name="Hayashi A."/>
            <person name="Hijishita S."/>
            <person name="Honda M."/>
            <person name="Hosokawa S."/>
            <person name="Ichikawa Y."/>
            <person name="Idonuma A."/>
            <person name="Iijima M."/>
            <person name="Ikeda M."/>
            <person name="Ikeno M."/>
            <person name="Ito K."/>
            <person name="Ito S."/>
            <person name="Ito T."/>
            <person name="Ito Y."/>
            <person name="Ito Y."/>
            <person name="Iwabuchi A."/>
            <person name="Kamiya K."/>
            <person name="Karasawa W."/>
            <person name="Kurita K."/>
            <person name="Katagiri S."/>
            <person name="Kikuta A."/>
            <person name="Kobayashi H."/>
            <person name="Kobayashi N."/>
            <person name="Machita K."/>
            <person name="Maehara T."/>
            <person name="Masukawa M."/>
            <person name="Mizubayashi T."/>
            <person name="Mukai Y."/>
            <person name="Nagasaki H."/>
            <person name="Nagata Y."/>
            <person name="Naito S."/>
            <person name="Nakashima M."/>
            <person name="Nakama Y."/>
            <person name="Nakamichi Y."/>
            <person name="Nakamura M."/>
            <person name="Meguro A."/>
            <person name="Negishi M."/>
            <person name="Ohta I."/>
            <person name="Ohta T."/>
            <person name="Okamoto M."/>
            <person name="Ono N."/>
            <person name="Saji S."/>
            <person name="Sakaguchi M."/>
            <person name="Sakai K."/>
            <person name="Shibata M."/>
            <person name="Shimokawa T."/>
            <person name="Song J."/>
            <person name="Takazaki Y."/>
            <person name="Terasawa K."/>
            <person name="Tsugane M."/>
            <person name="Tsuji K."/>
            <person name="Ueda S."/>
            <person name="Waki K."/>
            <person name="Yamagata H."/>
            <person name="Yamamoto M."/>
            <person name="Yamamoto S."/>
            <person name="Yamane H."/>
            <person name="Yoshiki S."/>
            <person name="Yoshihara R."/>
            <person name="Yukawa K."/>
            <person name="Zhong H."/>
            <person name="Yano M."/>
            <person name="Yuan Q."/>
            <person name="Ouyang S."/>
            <person name="Liu J."/>
            <person name="Jones K.M."/>
            <person name="Gansberger K."/>
            <person name="Moffat K."/>
            <person name="Hill J."/>
            <person name="Bera J."/>
            <person name="Fadrosh D."/>
            <person name="Jin S."/>
            <person name="Johri S."/>
            <person name="Kim M."/>
            <person name="Overton L."/>
            <person name="Reardon M."/>
            <person name="Tsitrin T."/>
            <person name="Vuong H."/>
            <person name="Weaver B."/>
            <person name="Ciecko A."/>
            <person name="Tallon L."/>
            <person name="Jackson J."/>
            <person name="Pai G."/>
            <person name="Aken S.V."/>
            <person name="Utterback T."/>
            <person name="Reidmuller S."/>
            <person name="Feldblyum T."/>
            <person name="Hsiao J."/>
            <person name="Zismann V."/>
            <person name="Iobst S."/>
            <person name="de Vazeille A.R."/>
            <person name="Buell C.R."/>
            <person name="Ying K."/>
            <person name="Li Y."/>
            <person name="Lu T."/>
            <person name="Huang Y."/>
            <person name="Zhao Q."/>
            <person name="Feng Q."/>
            <person name="Zhang L."/>
            <person name="Zhu J."/>
            <person name="Weng Q."/>
            <person name="Mu J."/>
            <person name="Lu Y."/>
            <person name="Fan D."/>
            <person name="Liu Y."/>
            <person name="Guan J."/>
            <person name="Zhang Y."/>
            <person name="Yu S."/>
            <person name="Liu X."/>
            <person name="Zhang Y."/>
            <person name="Hong G."/>
            <person name="Han B."/>
            <person name="Choisne N."/>
            <person name="Demange N."/>
            <person name="Orjeda G."/>
            <person name="Samain S."/>
            <person name="Cattolico L."/>
            <person name="Pelletier E."/>
            <person name="Couloux A."/>
            <person name="Segurens B."/>
            <person name="Wincker P."/>
            <person name="D'Hont A."/>
            <person name="Scarpelli C."/>
            <person name="Weissenbach J."/>
            <person name="Salanoubat M."/>
            <person name="Quetier F."/>
            <person name="Yu Y."/>
            <person name="Kim H.R."/>
            <person name="Rambo T."/>
            <person name="Currie J."/>
            <person name="Collura K."/>
            <person name="Luo M."/>
            <person name="Yang T."/>
            <person name="Ammiraju J.S.S."/>
            <person name="Engler F."/>
            <person name="Soderlund C."/>
            <person name="Wing R.A."/>
            <person name="Palmer L.E."/>
            <person name="de la Bastide M."/>
            <person name="Spiegel L."/>
            <person name="Nascimento L."/>
            <person name="Zutavern T."/>
            <person name="O'Shaughnessy A."/>
            <person name="Dike S."/>
            <person name="Dedhia N."/>
            <person name="Preston R."/>
            <person name="Balija V."/>
            <person name="McCombie W.R."/>
            <person name="Chow T."/>
            <person name="Chen H."/>
            <person name="Chung M."/>
            <person name="Chen C."/>
            <person name="Shaw J."/>
            <person name="Wu H."/>
            <person name="Hsiao K."/>
            <person name="Chao Y."/>
            <person name="Chu M."/>
            <person name="Cheng C."/>
            <person name="Hour A."/>
            <person name="Lee P."/>
            <person name="Lin S."/>
            <person name="Lin Y."/>
            <person name="Liou J."/>
            <person name="Liu S."/>
            <person name="Hsing Y."/>
            <person name="Raghuvanshi S."/>
            <person name="Mohanty A."/>
            <person name="Bharti A.K."/>
            <person name="Gaur A."/>
            <person name="Gupta V."/>
            <person name="Kumar D."/>
            <person name="Ravi V."/>
            <person name="Vij S."/>
            <person name="Kapur A."/>
            <person name="Khurana P."/>
            <person name="Khurana P."/>
            <person name="Khurana J.P."/>
            <person name="Tyagi A.K."/>
            <person name="Gaikwad K."/>
            <person name="Singh A."/>
            <person name="Dalal V."/>
            <person name="Srivastava S."/>
            <person name="Dixit A."/>
            <person name="Pal A.K."/>
            <person name="Ghazi I.A."/>
            <person name="Yadav M."/>
            <person name="Pandit A."/>
            <person name="Bhargava A."/>
            <person name="Sureshbabu K."/>
            <person name="Batra K."/>
            <person name="Sharma T.R."/>
            <person name="Mohapatra T."/>
            <person name="Singh N.K."/>
            <person name="Messing J."/>
            <person name="Nelson A.B."/>
            <person name="Fuks G."/>
            <person name="Kavchok S."/>
            <person name="Keizer G."/>
            <person name="Linton E."/>
            <person name="Llaca V."/>
            <person name="Song R."/>
            <person name="Tanyolac B."/>
            <person name="Young S."/>
            <person name="Ho-Il K."/>
            <person name="Hahn J.H."/>
            <person name="Sangsakoo G."/>
            <person name="Vanavichit A."/>
            <person name="de Mattos Luiz.A.T."/>
            <person name="Zimmer P.D."/>
            <person name="Malone G."/>
            <person name="Dellagostin O."/>
            <person name="de Oliveira A.C."/>
            <person name="Bevan M."/>
            <person name="Bancroft I."/>
            <person name="Minx P."/>
            <person name="Cordum H."/>
            <person name="Wilson R."/>
            <person name="Cheng Z."/>
            <person name="Jin W."/>
            <person name="Jiang J."/>
            <person name="Leong S.A."/>
            <person name="Iwama H."/>
            <person name="Gojobori T."/>
            <person name="Itoh T."/>
            <person name="Niimura Y."/>
            <person name="Fujii Y."/>
            <person name="Habara T."/>
            <person name="Sakai H."/>
            <person name="Sato Y."/>
            <person name="Wilson G."/>
            <person name="Kumar K."/>
            <person name="McCouch S."/>
            <person name="Juretic N."/>
            <person name="Hoen D."/>
            <person name="Wright S."/>
            <person name="Bruskiewich R."/>
            <person name="Bureau T."/>
            <person name="Miyao A."/>
            <person name="Hirochika H."/>
            <person name="Nishikawa T."/>
            <person name="Kadowaki K."/>
            <person name="Sugiura M."/>
            <person name="Burr B."/>
            <person name="Sasaki T."/>
        </authorList>
    </citation>
    <scope>NUCLEOTIDE SEQUENCE [LARGE SCALE GENOMIC DNA]</scope>
    <source>
        <strain evidence="3">cv. Nipponbare</strain>
    </source>
</reference>
<feature type="region of interest" description="Disordered" evidence="1">
    <location>
        <begin position="54"/>
        <end position="96"/>
    </location>
</feature>
<protein>
    <submittedName>
        <fullName evidence="2">Os01g0570601 protein</fullName>
    </submittedName>
</protein>
<dbReference type="Proteomes" id="UP000059680">
    <property type="component" value="Chromosome 1"/>
</dbReference>
<organism evidence="2 3">
    <name type="scientific">Oryza sativa subsp. japonica</name>
    <name type="common">Rice</name>
    <dbReference type="NCBI Taxonomy" id="39947"/>
    <lineage>
        <taxon>Eukaryota</taxon>
        <taxon>Viridiplantae</taxon>
        <taxon>Streptophyta</taxon>
        <taxon>Embryophyta</taxon>
        <taxon>Tracheophyta</taxon>
        <taxon>Spermatophyta</taxon>
        <taxon>Magnoliopsida</taxon>
        <taxon>Liliopsida</taxon>
        <taxon>Poales</taxon>
        <taxon>Poaceae</taxon>
        <taxon>BOP clade</taxon>
        <taxon>Oryzoideae</taxon>
        <taxon>Oryzeae</taxon>
        <taxon>Oryzinae</taxon>
        <taxon>Oryza</taxon>
        <taxon>Oryza sativa</taxon>
    </lineage>
</organism>
<gene>
    <name evidence="2" type="ordered locus">Os01g0570601</name>
    <name evidence="2" type="ORF">OSNPB_010570601</name>
</gene>
<dbReference type="OMA" id="VGTHGPI"/>
<dbReference type="eggNOG" id="ENOG502R3E5">
    <property type="taxonomic scope" value="Eukaryota"/>
</dbReference>
<sequence length="313" mass="31952">MATTTVTHPAAAAALNHERHLLRRLAVSSPTILHAAWVTALVAVCLALCITHSRKPLPSSSSSSKAARRERGASSSTRRRSAPGDEGSSGGVGGSSAKAAATAAAAAAATATTAAEVSPTPSDVAAKANGRVGETQAAAAAAEGAAVPVTVIDVGTHGPIAPAFPAPDPLPPRRSLSAKHMRLAERLGSRIWSTRWGRDDHDDDDDEDAGGDPAAAADEGGTTLWTKTIILGERCRVGDDEDEDGGGGAVVRWRSYRPRQPRSLPMTRSNSFAGVGSRSLQLQGGGGASRPPPAADVPFHLGRTASLPAKDEL</sequence>